<gene>
    <name evidence="2" type="ORF">HUK84_02690</name>
</gene>
<name>A0A7Y7ITK9_9PROT</name>
<feature type="region of interest" description="Disordered" evidence="1">
    <location>
        <begin position="35"/>
        <end position="56"/>
    </location>
</feature>
<comment type="caution">
    <text evidence="2">The sequence shown here is derived from an EMBL/GenBank/DDBJ whole genome shotgun (WGS) entry which is preliminary data.</text>
</comment>
<sequence>MTKDDDFRVRPGRIRLPRAQRARPFIAQALAATQRAGGMGRGGQGHGGGGRSTFGRGRVASVHANRLLTSRSRGVVMKARVVKHGPRAAPLTPHLRYLRREGVTKDGEKAKLFGPEQDEVDPKAFAERCVDDRHHFRFIVSPDDAVEMADLKRFTRDLMVQAEHDLGTKLDWAAVDHWNTEHPHIHVIVRGKAQDGGDLVISRDYIREGLRGRAQELVTRELGVRNDIEIRRAVERQVEADRWTQLDRQLQRDADGHGVIDIRPAPDRRPDAFEVLKVGRLRRLEGLGLAQQIEPGRWTLEEHAEAALREMGQRNDIIKRIHRGLTEQGVERPLSSWVLAGEEAGHPVIGKLVGRGLDDELKGTAFAVVDGVDGRTHHVHLPSLEATTDARMGAIVELRRFEDAKGRSRVALAVRSDFTLEQQVSANGATWLDRLAVAKEPIDLGDSGFGGEVRDALSRRANHLVRERLARREGARVVFERALISALRDREVREVGEKLARQEAKTYEPIAPGDNVAGVYRRRMVLASGRFAMIDNGLGFQLVLWSPTIEKHIGRALLGVVGDSLSVSWAFSRKPNAGLAM</sequence>
<organism evidence="2 3">
    <name type="scientific">Nguyenibacter vanlangensis</name>
    <dbReference type="NCBI Taxonomy" id="1216886"/>
    <lineage>
        <taxon>Bacteria</taxon>
        <taxon>Pseudomonadati</taxon>
        <taxon>Pseudomonadota</taxon>
        <taxon>Alphaproteobacteria</taxon>
        <taxon>Acetobacterales</taxon>
        <taxon>Acetobacteraceae</taxon>
        <taxon>Nguyenibacter</taxon>
    </lineage>
</organism>
<dbReference type="RefSeq" id="WP_176638865.1">
    <property type="nucleotide sequence ID" value="NZ_JABXXP010000015.1"/>
</dbReference>
<feature type="compositionally biased region" description="Gly residues" evidence="1">
    <location>
        <begin position="37"/>
        <end position="52"/>
    </location>
</feature>
<evidence type="ECO:0000313" key="3">
    <source>
        <dbReference type="Proteomes" id="UP000534870"/>
    </source>
</evidence>
<proteinExistence type="predicted"/>
<dbReference type="InterPro" id="IPR021795">
    <property type="entry name" value="DUF3363"/>
</dbReference>
<dbReference type="AlphaFoldDB" id="A0A7Y7ITK9"/>
<dbReference type="Pfam" id="PF11843">
    <property type="entry name" value="DUF3363"/>
    <property type="match status" value="1"/>
</dbReference>
<dbReference type="Proteomes" id="UP000534870">
    <property type="component" value="Unassembled WGS sequence"/>
</dbReference>
<reference evidence="2 3" key="1">
    <citation type="submission" date="2020-06" db="EMBL/GenBank/DDBJ databases">
        <title>Description of novel acetic acid bacteria.</title>
        <authorList>
            <person name="Sombolestani A."/>
        </authorList>
    </citation>
    <scope>NUCLEOTIDE SEQUENCE [LARGE SCALE GENOMIC DNA]</scope>
    <source>
        <strain evidence="2 3">LMG 31431</strain>
    </source>
</reference>
<evidence type="ECO:0000256" key="1">
    <source>
        <dbReference type="SAM" id="MobiDB-lite"/>
    </source>
</evidence>
<protein>
    <submittedName>
        <fullName evidence="2">DUF3363 domain-containing protein</fullName>
    </submittedName>
</protein>
<evidence type="ECO:0000313" key="2">
    <source>
        <dbReference type="EMBL" id="NVN10067.1"/>
    </source>
</evidence>
<accession>A0A7Y7ITK9</accession>
<dbReference type="EMBL" id="JABXXP010000015">
    <property type="protein sequence ID" value="NVN10067.1"/>
    <property type="molecule type" value="Genomic_DNA"/>
</dbReference>